<comment type="similarity">
    <text evidence="1 4">Belongs to the D-isomer specific 2-hydroxyacid dehydrogenase family.</text>
</comment>
<dbReference type="EMBL" id="VJMZ01000001">
    <property type="protein sequence ID" value="TRM11649.1"/>
    <property type="molecule type" value="Genomic_DNA"/>
</dbReference>
<accession>A0A549YIE1</accession>
<evidence type="ECO:0000259" key="6">
    <source>
        <dbReference type="Pfam" id="PF02826"/>
    </source>
</evidence>
<organism evidence="7 8">
    <name type="scientific">Lentibacillus cibarius</name>
    <dbReference type="NCBI Taxonomy" id="2583219"/>
    <lineage>
        <taxon>Bacteria</taxon>
        <taxon>Bacillati</taxon>
        <taxon>Bacillota</taxon>
        <taxon>Bacilli</taxon>
        <taxon>Bacillales</taxon>
        <taxon>Bacillaceae</taxon>
        <taxon>Lentibacillus</taxon>
    </lineage>
</organism>
<evidence type="ECO:0000313" key="7">
    <source>
        <dbReference type="EMBL" id="TRM11649.1"/>
    </source>
</evidence>
<dbReference type="InterPro" id="IPR036291">
    <property type="entry name" value="NAD(P)-bd_dom_sf"/>
</dbReference>
<feature type="domain" description="D-isomer specific 2-hydroxyacid dehydrogenase NAD-binding" evidence="6">
    <location>
        <begin position="104"/>
        <end position="278"/>
    </location>
</feature>
<proteinExistence type="inferred from homology"/>
<evidence type="ECO:0000256" key="3">
    <source>
        <dbReference type="ARBA" id="ARBA00023027"/>
    </source>
</evidence>
<dbReference type="AlphaFoldDB" id="A0A549YIE1"/>
<reference evidence="7 8" key="1">
    <citation type="submission" date="2019-07" db="EMBL/GenBank/DDBJ databases">
        <title>Genomic analysis of Lentibacillus sp. NKC851-2.</title>
        <authorList>
            <person name="Oh Y.J."/>
        </authorList>
    </citation>
    <scope>NUCLEOTIDE SEQUENCE [LARGE SCALE GENOMIC DNA]</scope>
    <source>
        <strain evidence="7 8">NKC851-2</strain>
    </source>
</reference>
<sequence length="316" mass="35994">MVILSSAKISEKHRKTLREHYPNATFIFCSNMDEAKHKIKHAEILITFGEDLSADIISQATNLKWIMVISAGIDQLPFEAINERGILVTNARGIHKVPMAEYAISMLLQVYRQEKQLIENETAKKWDRSVRMKEITGKTMVIAGTGAIGQEVARLAKAFRMKVYGVSRSGRNLEYFDKSFSQSKMETVLPEVDFVLSVLPSTPATKGFFTYDHFKQMPNHAVFLNMGRGDAVRDDDIIRALQEGEIAHAVLDVFAEEPLPENDPRWTMENVTVTPHMSGISPHYQKRALEIFEENLKVYLQNRNDFVNRIDVTKGY</sequence>
<dbReference type="Pfam" id="PF02826">
    <property type="entry name" value="2-Hacid_dh_C"/>
    <property type="match status" value="1"/>
</dbReference>
<dbReference type="Gene3D" id="3.40.50.720">
    <property type="entry name" value="NAD(P)-binding Rossmann-like Domain"/>
    <property type="match status" value="2"/>
</dbReference>
<evidence type="ECO:0000256" key="2">
    <source>
        <dbReference type="ARBA" id="ARBA00023002"/>
    </source>
</evidence>
<dbReference type="Proteomes" id="UP000319280">
    <property type="component" value="Unassembled WGS sequence"/>
</dbReference>
<dbReference type="FunFam" id="3.40.50.720:FF:000363">
    <property type="entry name" value="D-isomer specific 2-hydroxyacid dehydrogenase"/>
    <property type="match status" value="1"/>
</dbReference>
<protein>
    <submittedName>
        <fullName evidence="7">D-2-hydroxyacid dehydrogenase</fullName>
    </submittedName>
</protein>
<dbReference type="GO" id="GO:0016616">
    <property type="term" value="F:oxidoreductase activity, acting on the CH-OH group of donors, NAD or NADP as acceptor"/>
    <property type="evidence" value="ECO:0007669"/>
    <property type="project" value="InterPro"/>
</dbReference>
<dbReference type="PANTHER" id="PTHR43333:SF1">
    <property type="entry name" value="D-ISOMER SPECIFIC 2-HYDROXYACID DEHYDROGENASE NAD-BINDING DOMAIN-CONTAINING PROTEIN"/>
    <property type="match status" value="1"/>
</dbReference>
<dbReference type="RefSeq" id="WP_142790756.1">
    <property type="nucleotide sequence ID" value="NZ_VJMZ01000001.1"/>
</dbReference>
<dbReference type="Pfam" id="PF00389">
    <property type="entry name" value="2-Hacid_dh"/>
    <property type="match status" value="1"/>
</dbReference>
<dbReference type="PANTHER" id="PTHR43333">
    <property type="entry name" value="2-HACID_DH_C DOMAIN-CONTAINING PROTEIN"/>
    <property type="match status" value="1"/>
</dbReference>
<dbReference type="GO" id="GO:0051287">
    <property type="term" value="F:NAD binding"/>
    <property type="evidence" value="ECO:0007669"/>
    <property type="project" value="InterPro"/>
</dbReference>
<keyword evidence="2 4" id="KW-0560">Oxidoreductase</keyword>
<dbReference type="InterPro" id="IPR006140">
    <property type="entry name" value="D-isomer_DH_NAD-bd"/>
</dbReference>
<feature type="domain" description="D-isomer specific 2-hydroxyacid dehydrogenase catalytic" evidence="5">
    <location>
        <begin position="7"/>
        <end position="303"/>
    </location>
</feature>
<comment type="caution">
    <text evidence="7">The sequence shown here is derived from an EMBL/GenBank/DDBJ whole genome shotgun (WGS) entry which is preliminary data.</text>
</comment>
<dbReference type="InterPro" id="IPR006139">
    <property type="entry name" value="D-isomer_2_OHA_DH_cat_dom"/>
</dbReference>
<dbReference type="SUPFAM" id="SSF52283">
    <property type="entry name" value="Formate/glycerate dehydrogenase catalytic domain-like"/>
    <property type="match status" value="1"/>
</dbReference>
<gene>
    <name evidence="7" type="ORF">FH966_08030</name>
</gene>
<evidence type="ECO:0000256" key="1">
    <source>
        <dbReference type="ARBA" id="ARBA00005854"/>
    </source>
</evidence>
<keyword evidence="8" id="KW-1185">Reference proteome</keyword>
<evidence type="ECO:0000259" key="5">
    <source>
        <dbReference type="Pfam" id="PF00389"/>
    </source>
</evidence>
<evidence type="ECO:0000256" key="4">
    <source>
        <dbReference type="RuleBase" id="RU003719"/>
    </source>
</evidence>
<keyword evidence="3" id="KW-0520">NAD</keyword>
<dbReference type="SUPFAM" id="SSF51735">
    <property type="entry name" value="NAD(P)-binding Rossmann-fold domains"/>
    <property type="match status" value="1"/>
</dbReference>
<evidence type="ECO:0000313" key="8">
    <source>
        <dbReference type="Proteomes" id="UP000319280"/>
    </source>
</evidence>
<dbReference type="CDD" id="cd05300">
    <property type="entry name" value="2-Hacid_dh_1"/>
    <property type="match status" value="1"/>
</dbReference>
<name>A0A549YIE1_9BACI</name>